<evidence type="ECO:0000313" key="1">
    <source>
        <dbReference type="EMBL" id="AGA76620.1"/>
    </source>
</evidence>
<reference evidence="2" key="1">
    <citation type="submission" date="2012-02" db="EMBL/GenBank/DDBJ databases">
        <title>The complete genome of Echinicola vietnamensis DSM 17526.</title>
        <authorList>
            <person name="Lucas S."/>
            <person name="Copeland A."/>
            <person name="Lapidus A."/>
            <person name="Glavina del Rio T."/>
            <person name="Dalin E."/>
            <person name="Tice H."/>
            <person name="Bruce D."/>
            <person name="Goodwin L."/>
            <person name="Pitluck S."/>
            <person name="Peters L."/>
            <person name="Ovchinnikova G."/>
            <person name="Teshima H."/>
            <person name="Kyrpides N."/>
            <person name="Mavromatis K."/>
            <person name="Ivanova N."/>
            <person name="Brettin T."/>
            <person name="Detter J.C."/>
            <person name="Han C."/>
            <person name="Larimer F."/>
            <person name="Land M."/>
            <person name="Hauser L."/>
            <person name="Markowitz V."/>
            <person name="Cheng J.-F."/>
            <person name="Hugenholtz P."/>
            <person name="Woyke T."/>
            <person name="Wu D."/>
            <person name="Brambilla E."/>
            <person name="Klenk H.-P."/>
            <person name="Eisen J.A."/>
        </authorList>
    </citation>
    <scope>NUCLEOTIDE SEQUENCE [LARGE SCALE GENOMIC DNA]</scope>
    <source>
        <strain evidence="2">DSM 17526 / LMG 23754 / KMM 6221</strain>
    </source>
</reference>
<accession>L0FVD6</accession>
<sequence>MNHPRTYQLLGSSNPRAYTDRVRLPFGDEISSPSPIPQKNTHFVVFFKREQKLNFREYPFANGSHRL</sequence>
<dbReference type="KEGG" id="evi:Echvi_0329"/>
<evidence type="ECO:0000313" key="2">
    <source>
        <dbReference type="Proteomes" id="UP000010796"/>
    </source>
</evidence>
<dbReference type="AlphaFoldDB" id="L0FVD6"/>
<dbReference type="STRING" id="926556.Echvi_0329"/>
<organism evidence="1 2">
    <name type="scientific">Echinicola vietnamensis (strain DSM 17526 / LMG 23754 / KMM 6221)</name>
    <dbReference type="NCBI Taxonomy" id="926556"/>
    <lineage>
        <taxon>Bacteria</taxon>
        <taxon>Pseudomonadati</taxon>
        <taxon>Bacteroidota</taxon>
        <taxon>Cytophagia</taxon>
        <taxon>Cytophagales</taxon>
        <taxon>Cyclobacteriaceae</taxon>
        <taxon>Echinicola</taxon>
    </lineage>
</organism>
<name>L0FVD6_ECHVK</name>
<proteinExistence type="predicted"/>
<dbReference type="EMBL" id="CP003346">
    <property type="protein sequence ID" value="AGA76620.1"/>
    <property type="molecule type" value="Genomic_DNA"/>
</dbReference>
<protein>
    <submittedName>
        <fullName evidence="1">Uncharacterized protein</fullName>
    </submittedName>
</protein>
<keyword evidence="2" id="KW-1185">Reference proteome</keyword>
<gene>
    <name evidence="1" type="ordered locus">Echvi_0329</name>
</gene>
<dbReference type="Proteomes" id="UP000010796">
    <property type="component" value="Chromosome"/>
</dbReference>
<dbReference type="HOGENOM" id="CLU_2805610_0_0_10"/>